<name>A0A834IUM9_RHYFE</name>
<dbReference type="AlphaFoldDB" id="A0A834IUM9"/>
<dbReference type="Gene3D" id="1.10.150.240">
    <property type="entry name" value="Putative phosphatase, domain 2"/>
    <property type="match status" value="1"/>
</dbReference>
<organism evidence="1 2">
    <name type="scientific">Rhynchophorus ferrugineus</name>
    <name type="common">Red palm weevil</name>
    <name type="synonym">Curculio ferrugineus</name>
    <dbReference type="NCBI Taxonomy" id="354439"/>
    <lineage>
        <taxon>Eukaryota</taxon>
        <taxon>Metazoa</taxon>
        <taxon>Ecdysozoa</taxon>
        <taxon>Arthropoda</taxon>
        <taxon>Hexapoda</taxon>
        <taxon>Insecta</taxon>
        <taxon>Pterygota</taxon>
        <taxon>Neoptera</taxon>
        <taxon>Endopterygota</taxon>
        <taxon>Coleoptera</taxon>
        <taxon>Polyphaga</taxon>
        <taxon>Cucujiformia</taxon>
        <taxon>Curculionidae</taxon>
        <taxon>Dryophthorinae</taxon>
        <taxon>Rhynchophorus</taxon>
    </lineage>
</organism>
<evidence type="ECO:0000313" key="1">
    <source>
        <dbReference type="EMBL" id="KAF7284198.1"/>
    </source>
</evidence>
<accession>A0A834IUM9</accession>
<dbReference type="InterPro" id="IPR023214">
    <property type="entry name" value="HAD_sf"/>
</dbReference>
<dbReference type="GO" id="GO:0016791">
    <property type="term" value="F:phosphatase activity"/>
    <property type="evidence" value="ECO:0007669"/>
    <property type="project" value="TreeGrafter"/>
</dbReference>
<dbReference type="InterPro" id="IPR006439">
    <property type="entry name" value="HAD-SF_hydro_IA"/>
</dbReference>
<dbReference type="Proteomes" id="UP000625711">
    <property type="component" value="Unassembled WGS sequence"/>
</dbReference>
<gene>
    <name evidence="1" type="ORF">GWI33_022448</name>
</gene>
<dbReference type="InterPro" id="IPR023198">
    <property type="entry name" value="PGP-like_dom2"/>
</dbReference>
<dbReference type="FunFam" id="3.40.50.1000:FF:000055">
    <property type="entry name" value="Haloacid dehalogenase-like hydrolase family protein"/>
    <property type="match status" value="1"/>
</dbReference>
<dbReference type="OrthoDB" id="40579at2759"/>
<dbReference type="NCBIfam" id="TIGR01509">
    <property type="entry name" value="HAD-SF-IA-v3"/>
    <property type="match status" value="1"/>
</dbReference>
<evidence type="ECO:0000313" key="2">
    <source>
        <dbReference type="Proteomes" id="UP000625711"/>
    </source>
</evidence>
<reference evidence="1" key="1">
    <citation type="submission" date="2020-08" db="EMBL/GenBank/DDBJ databases">
        <title>Genome sequencing and assembly of the red palm weevil Rhynchophorus ferrugineus.</title>
        <authorList>
            <person name="Dias G.B."/>
            <person name="Bergman C.M."/>
            <person name="Manee M."/>
        </authorList>
    </citation>
    <scope>NUCLEOTIDE SEQUENCE</scope>
    <source>
        <strain evidence="1">AA-2017</strain>
        <tissue evidence="1">Whole larva</tissue>
    </source>
</reference>
<comment type="caution">
    <text evidence="1">The sequence shown here is derived from an EMBL/GenBank/DDBJ whole genome shotgun (WGS) entry which is preliminary data.</text>
</comment>
<dbReference type="SFLD" id="SFLDG01129">
    <property type="entry name" value="C1.5:_HAD__Beta-PGM__Phosphata"/>
    <property type="match status" value="1"/>
</dbReference>
<dbReference type="PANTHER" id="PTHR18901:SF38">
    <property type="entry name" value="PSEUDOURIDINE-5'-PHOSPHATASE"/>
    <property type="match status" value="1"/>
</dbReference>
<dbReference type="SFLD" id="SFLDS00003">
    <property type="entry name" value="Haloacid_Dehalogenase"/>
    <property type="match status" value="1"/>
</dbReference>
<keyword evidence="2" id="KW-1185">Reference proteome</keyword>
<dbReference type="PANTHER" id="PTHR18901">
    <property type="entry name" value="2-DEOXYGLUCOSE-6-PHOSPHATE PHOSPHATASE 2"/>
    <property type="match status" value="1"/>
</dbReference>
<proteinExistence type="predicted"/>
<dbReference type="InterPro" id="IPR036412">
    <property type="entry name" value="HAD-like_sf"/>
</dbReference>
<protein>
    <recommendedName>
        <fullName evidence="3">Pseudouridine-5'-phosphatase</fullName>
    </recommendedName>
</protein>
<evidence type="ECO:0008006" key="3">
    <source>
        <dbReference type="Google" id="ProtNLM"/>
    </source>
</evidence>
<sequence>MKRRCCNMNSKYKNVSHVIFDLDGTLLDTEHIYIEALQKVIEFFGGTFKPEYSMLIAGRIQQDVASTMVELLNLKVTPDEFSKKYEECSAEKLDGCGFMPGAEKMVRHLHEHNIPIAVATSSSQSSYDYKTKSHKDLFDLFHHIVCGGSDKEVKAGKPAPDIFLLCASRFDDNPPPEKCLVFEDSVNGVKAAIAANMQVIMIPDLNVPYESWKLATLRLDSFDYMIPQLFGLPPFSQPPDIRVEAMENKDEETK</sequence>
<dbReference type="EMBL" id="JAACXV010000081">
    <property type="protein sequence ID" value="KAF7284198.1"/>
    <property type="molecule type" value="Genomic_DNA"/>
</dbReference>
<dbReference type="SUPFAM" id="SSF56784">
    <property type="entry name" value="HAD-like"/>
    <property type="match status" value="1"/>
</dbReference>
<dbReference type="NCBIfam" id="TIGR01549">
    <property type="entry name" value="HAD-SF-IA-v1"/>
    <property type="match status" value="1"/>
</dbReference>
<dbReference type="Pfam" id="PF00702">
    <property type="entry name" value="Hydrolase"/>
    <property type="match status" value="1"/>
</dbReference>
<dbReference type="Gene3D" id="3.40.50.1000">
    <property type="entry name" value="HAD superfamily/HAD-like"/>
    <property type="match status" value="1"/>
</dbReference>